<evidence type="ECO:0000313" key="2">
    <source>
        <dbReference type="EMBL" id="AHF17277.1"/>
    </source>
</evidence>
<keyword evidence="3" id="KW-1185">Reference proteome</keyword>
<evidence type="ECO:0000313" key="3">
    <source>
        <dbReference type="Proteomes" id="UP000003586"/>
    </source>
</evidence>
<feature type="domain" description="SET" evidence="1">
    <location>
        <begin position="10"/>
        <end position="121"/>
    </location>
</feature>
<dbReference type="HOGENOM" id="CLU_124044_1_0_10"/>
<dbReference type="InterPro" id="IPR009207">
    <property type="entry name" value="SET7_MeTrfase"/>
</dbReference>
<dbReference type="Pfam" id="PF00856">
    <property type="entry name" value="SET"/>
    <property type="match status" value="1"/>
</dbReference>
<sequence length="134" mass="14703">MFFKKQHIEKALAIKAGPSKIHGTGVFAKASFSPGAIIEKVPLILLDATERSRLQYTPLFDHYFLLDHAQTPVALALGMASLYKHAAIPNAAYTILLKKGLLVVKAIALINQDEEITINYHGNTGNKNDEATLY</sequence>
<dbReference type="OrthoDB" id="9790349at2"/>
<dbReference type="SUPFAM" id="SSF82199">
    <property type="entry name" value="SET domain"/>
    <property type="match status" value="1"/>
</dbReference>
<dbReference type="eggNOG" id="COG2940">
    <property type="taxonomic scope" value="Bacteria"/>
</dbReference>
<proteinExistence type="predicted"/>
<name>W0F2N3_9BACT</name>
<protein>
    <recommendedName>
        <fullName evidence="1">SET domain-containing protein</fullName>
    </recommendedName>
</protein>
<dbReference type="EMBL" id="CP007035">
    <property type="protein sequence ID" value="AHF17277.1"/>
    <property type="molecule type" value="Genomic_DNA"/>
</dbReference>
<accession>W0F2N3</accession>
<dbReference type="STRING" id="929713.NIASO_05080"/>
<reference evidence="2 3" key="1">
    <citation type="submission" date="2013-12" db="EMBL/GenBank/DDBJ databases">
        <authorList>
            <consortium name="DOE Joint Genome Institute"/>
            <person name="Eisen J."/>
            <person name="Huntemann M."/>
            <person name="Han J."/>
            <person name="Chen A."/>
            <person name="Kyrpides N."/>
            <person name="Mavromatis K."/>
            <person name="Markowitz V."/>
            <person name="Palaniappan K."/>
            <person name="Ivanova N."/>
            <person name="Schaumberg A."/>
            <person name="Pati A."/>
            <person name="Liolios K."/>
            <person name="Nordberg H.P."/>
            <person name="Cantor M.N."/>
            <person name="Hua S.X."/>
            <person name="Woyke T."/>
        </authorList>
    </citation>
    <scope>NUCLEOTIDE SEQUENCE [LARGE SCALE GENOMIC DNA]</scope>
    <source>
        <strain evidence="3">DSM 19437</strain>
    </source>
</reference>
<dbReference type="PIRSF" id="PIRSF022536">
    <property type="entry name" value="A612L_SET"/>
    <property type="match status" value="1"/>
</dbReference>
<dbReference type="RefSeq" id="WP_008583069.1">
    <property type="nucleotide sequence ID" value="NZ_CP007035.1"/>
</dbReference>
<dbReference type="Gene3D" id="2.170.270.10">
    <property type="entry name" value="SET domain"/>
    <property type="match status" value="1"/>
</dbReference>
<dbReference type="AlphaFoldDB" id="W0F2N3"/>
<dbReference type="InterPro" id="IPR046341">
    <property type="entry name" value="SET_dom_sf"/>
</dbReference>
<evidence type="ECO:0000259" key="1">
    <source>
        <dbReference type="PROSITE" id="PS50280"/>
    </source>
</evidence>
<dbReference type="PROSITE" id="PS50280">
    <property type="entry name" value="SET"/>
    <property type="match status" value="1"/>
</dbReference>
<organism evidence="2 3">
    <name type="scientific">Niabella soli DSM 19437</name>
    <dbReference type="NCBI Taxonomy" id="929713"/>
    <lineage>
        <taxon>Bacteria</taxon>
        <taxon>Pseudomonadati</taxon>
        <taxon>Bacteroidota</taxon>
        <taxon>Chitinophagia</taxon>
        <taxon>Chitinophagales</taxon>
        <taxon>Chitinophagaceae</taxon>
        <taxon>Niabella</taxon>
    </lineage>
</organism>
<dbReference type="KEGG" id="nso:NIASO_05080"/>
<dbReference type="Proteomes" id="UP000003586">
    <property type="component" value="Chromosome"/>
</dbReference>
<dbReference type="InterPro" id="IPR001214">
    <property type="entry name" value="SET_dom"/>
</dbReference>
<dbReference type="GO" id="GO:0062122">
    <property type="term" value="F:histone H3K37 methyltransferase activity"/>
    <property type="evidence" value="ECO:0007669"/>
    <property type="project" value="InterPro"/>
</dbReference>
<gene>
    <name evidence="2" type="ORF">NIASO_05080</name>
</gene>